<keyword evidence="3 6" id="KW-1133">Transmembrane helix</keyword>
<evidence type="ECO:0000256" key="4">
    <source>
        <dbReference type="ARBA" id="ARBA00023136"/>
    </source>
</evidence>
<feature type="transmembrane region" description="Helical" evidence="6">
    <location>
        <begin position="186"/>
        <end position="205"/>
    </location>
</feature>
<dbReference type="InterPro" id="IPR020846">
    <property type="entry name" value="MFS_dom"/>
</dbReference>
<gene>
    <name evidence="8" type="ORF">K444DRAFT_621852</name>
</gene>
<keyword evidence="2 6" id="KW-0812">Transmembrane</keyword>
<feature type="transmembrane region" description="Helical" evidence="6">
    <location>
        <begin position="330"/>
        <end position="353"/>
    </location>
</feature>
<dbReference type="Proteomes" id="UP000235371">
    <property type="component" value="Unassembled WGS sequence"/>
</dbReference>
<evidence type="ECO:0000259" key="7">
    <source>
        <dbReference type="PROSITE" id="PS50850"/>
    </source>
</evidence>
<feature type="transmembrane region" description="Helical" evidence="6">
    <location>
        <begin position="95"/>
        <end position="115"/>
    </location>
</feature>
<dbReference type="EMBL" id="KZ613913">
    <property type="protein sequence ID" value="PMD50482.1"/>
    <property type="molecule type" value="Genomic_DNA"/>
</dbReference>
<feature type="region of interest" description="Disordered" evidence="5">
    <location>
        <begin position="267"/>
        <end position="305"/>
    </location>
</feature>
<reference evidence="8 9" key="1">
    <citation type="submission" date="2016-04" db="EMBL/GenBank/DDBJ databases">
        <title>A degradative enzymes factory behind the ericoid mycorrhizal symbiosis.</title>
        <authorList>
            <consortium name="DOE Joint Genome Institute"/>
            <person name="Martino E."/>
            <person name="Morin E."/>
            <person name="Grelet G."/>
            <person name="Kuo A."/>
            <person name="Kohler A."/>
            <person name="Daghino S."/>
            <person name="Barry K."/>
            <person name="Choi C."/>
            <person name="Cichocki N."/>
            <person name="Clum A."/>
            <person name="Copeland A."/>
            <person name="Hainaut M."/>
            <person name="Haridas S."/>
            <person name="Labutti K."/>
            <person name="Lindquist E."/>
            <person name="Lipzen A."/>
            <person name="Khouja H.-R."/>
            <person name="Murat C."/>
            <person name="Ohm R."/>
            <person name="Olson A."/>
            <person name="Spatafora J."/>
            <person name="Veneault-Fourrey C."/>
            <person name="Henrissat B."/>
            <person name="Grigoriev I."/>
            <person name="Martin F."/>
            <person name="Perotto S."/>
        </authorList>
    </citation>
    <scope>NUCLEOTIDE SEQUENCE [LARGE SCALE GENOMIC DNA]</scope>
    <source>
        <strain evidence="8 9">E</strain>
    </source>
</reference>
<dbReference type="InParanoid" id="A0A2J6SI89"/>
<feature type="compositionally biased region" description="Basic and acidic residues" evidence="5">
    <location>
        <begin position="288"/>
        <end position="298"/>
    </location>
</feature>
<dbReference type="GO" id="GO:0005886">
    <property type="term" value="C:plasma membrane"/>
    <property type="evidence" value="ECO:0007669"/>
    <property type="project" value="TreeGrafter"/>
</dbReference>
<feature type="transmembrane region" description="Helical" evidence="6">
    <location>
        <begin position="152"/>
        <end position="174"/>
    </location>
</feature>
<accession>A0A2J6SI89</accession>
<name>A0A2J6SI89_9HELO</name>
<evidence type="ECO:0000256" key="5">
    <source>
        <dbReference type="SAM" id="MobiDB-lite"/>
    </source>
</evidence>
<evidence type="ECO:0000256" key="3">
    <source>
        <dbReference type="ARBA" id="ARBA00022989"/>
    </source>
</evidence>
<dbReference type="InterPro" id="IPR011701">
    <property type="entry name" value="MFS"/>
</dbReference>
<dbReference type="InterPro" id="IPR036259">
    <property type="entry name" value="MFS_trans_sf"/>
</dbReference>
<proteinExistence type="predicted"/>
<evidence type="ECO:0000313" key="9">
    <source>
        <dbReference type="Proteomes" id="UP000235371"/>
    </source>
</evidence>
<sequence>MLDHIEPELIPGTEILLASDQGYGRHSSSNEELVLVPTPSDQPNDPLNWSTGWKSTVIINQAFFVFISVLTPLSIAPLTPIFMQEFHKTLPQVNYLFGAAAISLGYTNFIIVPFSNVFGRRPAILICGLICVLANIWQALTTSYASFIGARVISGFGAGANESIMPMVIADVMFMHQRGLWMGLYFWAYFMGTFIGPIISGSIAAHISWRWFFWVCTIFQGVSLILMVFLSPETLYRRPDSTASDKSSSTGQTTPLESKVEVVNMTQASSDTEKAPSSISKSQQGSNDHVRSLPERPVGRPSKHQFSLIPKPEFEGKDLIFRDILAPIQIFSFPIILWAAFSLGFAANCLLSLNLTQSQVFAAPPYLFTPAQVGFVNFAFVVGGVIGLLTAGPISDWVSMRATVRNNGVREAEMRLVALVPYVCICLVGMTITAVGYQRHWPWQAVVVIGYGFVGIQVVSIPAILIAYAVDCYKHIPGQIMVTATIVKNTFGFGMIFYYNDWAVKDGFIPPVMMMMALTVGFTVIGMVVFMFWGKKFRRATMNSKLHTL</sequence>
<evidence type="ECO:0000313" key="8">
    <source>
        <dbReference type="EMBL" id="PMD50482.1"/>
    </source>
</evidence>
<organism evidence="8 9">
    <name type="scientific">Hyaloscypha bicolor E</name>
    <dbReference type="NCBI Taxonomy" id="1095630"/>
    <lineage>
        <taxon>Eukaryota</taxon>
        <taxon>Fungi</taxon>
        <taxon>Dikarya</taxon>
        <taxon>Ascomycota</taxon>
        <taxon>Pezizomycotina</taxon>
        <taxon>Leotiomycetes</taxon>
        <taxon>Helotiales</taxon>
        <taxon>Hyaloscyphaceae</taxon>
        <taxon>Hyaloscypha</taxon>
        <taxon>Hyaloscypha bicolor</taxon>
    </lineage>
</organism>
<dbReference type="GO" id="GO:0022857">
    <property type="term" value="F:transmembrane transporter activity"/>
    <property type="evidence" value="ECO:0007669"/>
    <property type="project" value="InterPro"/>
</dbReference>
<feature type="transmembrane region" description="Helical" evidence="6">
    <location>
        <begin position="416"/>
        <end position="437"/>
    </location>
</feature>
<dbReference type="RefSeq" id="XP_024727386.1">
    <property type="nucleotide sequence ID" value="XM_024881989.1"/>
</dbReference>
<protein>
    <submittedName>
        <fullName evidence="8">MFS general substrate transporter</fullName>
    </submittedName>
</protein>
<dbReference type="GeneID" id="36590066"/>
<feature type="transmembrane region" description="Helical" evidence="6">
    <location>
        <begin position="512"/>
        <end position="533"/>
    </location>
</feature>
<dbReference type="STRING" id="1095630.A0A2J6SI89"/>
<dbReference type="AlphaFoldDB" id="A0A2J6SI89"/>
<dbReference type="PROSITE" id="PS50850">
    <property type="entry name" value="MFS"/>
    <property type="match status" value="1"/>
</dbReference>
<comment type="subcellular location">
    <subcellularLocation>
        <location evidence="1">Membrane</location>
        <topology evidence="1">Multi-pass membrane protein</topology>
    </subcellularLocation>
</comment>
<feature type="transmembrane region" description="Helical" evidence="6">
    <location>
        <begin position="122"/>
        <end position="140"/>
    </location>
</feature>
<feature type="transmembrane region" description="Helical" evidence="6">
    <location>
        <begin position="211"/>
        <end position="230"/>
    </location>
</feature>
<dbReference type="PANTHER" id="PTHR23502">
    <property type="entry name" value="MAJOR FACILITATOR SUPERFAMILY"/>
    <property type="match status" value="1"/>
</dbReference>
<dbReference type="OrthoDB" id="5215911at2759"/>
<feature type="domain" description="Major facilitator superfamily (MFS) profile" evidence="7">
    <location>
        <begin position="57"/>
        <end position="538"/>
    </location>
</feature>
<feature type="compositionally biased region" description="Polar residues" evidence="5">
    <location>
        <begin position="267"/>
        <end position="287"/>
    </location>
</feature>
<evidence type="ECO:0000256" key="1">
    <source>
        <dbReference type="ARBA" id="ARBA00004141"/>
    </source>
</evidence>
<dbReference type="PANTHER" id="PTHR23502:SF149">
    <property type="entry name" value="TRANSPORTER, PUTATIVE-RELATED"/>
    <property type="match status" value="1"/>
</dbReference>
<evidence type="ECO:0000256" key="6">
    <source>
        <dbReference type="SAM" id="Phobius"/>
    </source>
</evidence>
<dbReference type="SUPFAM" id="SSF103473">
    <property type="entry name" value="MFS general substrate transporter"/>
    <property type="match status" value="1"/>
</dbReference>
<feature type="transmembrane region" description="Helical" evidence="6">
    <location>
        <begin position="480"/>
        <end position="500"/>
    </location>
</feature>
<dbReference type="Gene3D" id="1.20.1250.20">
    <property type="entry name" value="MFS general substrate transporter like domains"/>
    <property type="match status" value="1"/>
</dbReference>
<feature type="transmembrane region" description="Helical" evidence="6">
    <location>
        <begin position="443"/>
        <end position="468"/>
    </location>
</feature>
<dbReference type="Pfam" id="PF07690">
    <property type="entry name" value="MFS_1"/>
    <property type="match status" value="1"/>
</dbReference>
<keyword evidence="4 6" id="KW-0472">Membrane</keyword>
<evidence type="ECO:0000256" key="2">
    <source>
        <dbReference type="ARBA" id="ARBA00022692"/>
    </source>
</evidence>
<feature type="transmembrane region" description="Helical" evidence="6">
    <location>
        <begin position="62"/>
        <end position="83"/>
    </location>
</feature>
<keyword evidence="9" id="KW-1185">Reference proteome</keyword>
<feature type="transmembrane region" description="Helical" evidence="6">
    <location>
        <begin position="373"/>
        <end position="395"/>
    </location>
</feature>